<evidence type="ECO:0000256" key="1">
    <source>
        <dbReference type="SAM" id="MobiDB-lite"/>
    </source>
</evidence>
<sequence>MQALLAQVQCGGEAGDARADHQHVGGFGPTGLRGGQSTGKRRKVGEMRHEISQHRAREEFIAGAPQSAKRYWY</sequence>
<feature type="compositionally biased region" description="Gly residues" evidence="1">
    <location>
        <begin position="25"/>
        <end position="37"/>
    </location>
</feature>
<accession>A0ABQ4A559</accession>
<proteinExistence type="predicted"/>
<feature type="region of interest" description="Disordered" evidence="1">
    <location>
        <begin position="16"/>
        <end position="60"/>
    </location>
</feature>
<feature type="compositionally biased region" description="Basic and acidic residues" evidence="1">
    <location>
        <begin position="44"/>
        <end position="60"/>
    </location>
</feature>
<dbReference type="EMBL" id="BOMN01000130">
    <property type="protein sequence ID" value="GIE25964.1"/>
    <property type="molecule type" value="Genomic_DNA"/>
</dbReference>
<reference evidence="2 3" key="1">
    <citation type="submission" date="2021-01" db="EMBL/GenBank/DDBJ databases">
        <title>Whole genome shotgun sequence of Actinoplanes humidus NBRC 14915.</title>
        <authorList>
            <person name="Komaki H."/>
            <person name="Tamura T."/>
        </authorList>
    </citation>
    <scope>NUCLEOTIDE SEQUENCE [LARGE SCALE GENOMIC DNA]</scope>
    <source>
        <strain evidence="2 3">NBRC 14915</strain>
    </source>
</reference>
<keyword evidence="3" id="KW-1185">Reference proteome</keyword>
<evidence type="ECO:0000313" key="3">
    <source>
        <dbReference type="Proteomes" id="UP000603200"/>
    </source>
</evidence>
<comment type="caution">
    <text evidence="2">The sequence shown here is derived from an EMBL/GenBank/DDBJ whole genome shotgun (WGS) entry which is preliminary data.</text>
</comment>
<protein>
    <submittedName>
        <fullName evidence="2">Uncharacterized protein</fullName>
    </submittedName>
</protein>
<organism evidence="2 3">
    <name type="scientific">Winogradskya humida</name>
    <dbReference type="NCBI Taxonomy" id="113566"/>
    <lineage>
        <taxon>Bacteria</taxon>
        <taxon>Bacillati</taxon>
        <taxon>Actinomycetota</taxon>
        <taxon>Actinomycetes</taxon>
        <taxon>Micromonosporales</taxon>
        <taxon>Micromonosporaceae</taxon>
        <taxon>Winogradskya</taxon>
    </lineage>
</organism>
<dbReference type="Proteomes" id="UP000603200">
    <property type="component" value="Unassembled WGS sequence"/>
</dbReference>
<gene>
    <name evidence="2" type="ORF">Ahu01nite_090660</name>
</gene>
<name>A0ABQ4A559_9ACTN</name>
<evidence type="ECO:0000313" key="2">
    <source>
        <dbReference type="EMBL" id="GIE25964.1"/>
    </source>
</evidence>